<keyword evidence="1" id="KW-0812">Transmembrane</keyword>
<keyword evidence="4" id="KW-1185">Reference proteome</keyword>
<feature type="transmembrane region" description="Helical" evidence="1">
    <location>
        <begin position="20"/>
        <end position="38"/>
    </location>
</feature>
<comment type="caution">
    <text evidence="3">The sequence shown here is derived from an EMBL/GenBank/DDBJ whole genome shotgun (WGS) entry which is preliminary data.</text>
</comment>
<evidence type="ECO:0000259" key="2">
    <source>
        <dbReference type="Pfam" id="PF13968"/>
    </source>
</evidence>
<reference evidence="3 4" key="1">
    <citation type="journal article" date="2021" name="Commun. Biol.">
        <title>The genome of Shorea leprosula (Dipterocarpaceae) highlights the ecological relevance of drought in aseasonal tropical rainforests.</title>
        <authorList>
            <person name="Ng K.K.S."/>
            <person name="Kobayashi M.J."/>
            <person name="Fawcett J.A."/>
            <person name="Hatakeyama M."/>
            <person name="Paape T."/>
            <person name="Ng C.H."/>
            <person name="Ang C.C."/>
            <person name="Tnah L.H."/>
            <person name="Lee C.T."/>
            <person name="Nishiyama T."/>
            <person name="Sese J."/>
            <person name="O'Brien M.J."/>
            <person name="Copetti D."/>
            <person name="Mohd Noor M.I."/>
            <person name="Ong R.C."/>
            <person name="Putra M."/>
            <person name="Sireger I.Z."/>
            <person name="Indrioko S."/>
            <person name="Kosugi Y."/>
            <person name="Izuno A."/>
            <person name="Isagi Y."/>
            <person name="Lee S.L."/>
            <person name="Shimizu K.K."/>
        </authorList>
    </citation>
    <scope>NUCLEOTIDE SEQUENCE [LARGE SCALE GENOMIC DNA]</scope>
    <source>
        <strain evidence="3">214</strain>
    </source>
</reference>
<evidence type="ECO:0000313" key="4">
    <source>
        <dbReference type="Proteomes" id="UP001054252"/>
    </source>
</evidence>
<protein>
    <recommendedName>
        <fullName evidence="2">DUF4220 domain-containing protein</fullName>
    </recommendedName>
</protein>
<evidence type="ECO:0000256" key="1">
    <source>
        <dbReference type="SAM" id="Phobius"/>
    </source>
</evidence>
<keyword evidence="1" id="KW-1133">Transmembrane helix</keyword>
<feature type="transmembrane region" description="Helical" evidence="1">
    <location>
        <begin position="142"/>
        <end position="164"/>
    </location>
</feature>
<dbReference type="AlphaFoldDB" id="A0AAV5JR35"/>
<sequence length="747" mass="86706">MMLEVVPPSVRKFWKEWELVGAAVLSLTLQIVLIMTGNRRKYIRGTLFRVIVWCAYMMADSVVTMALGILSNDLGEIYDEKDHINMGTDALIYDDRGHMNVGTKAYINVGTELKAFWAPFFLLHLGGPDTITAYSLEDNELFLRHLSGLIVQTITALYIFLVAWTSSHISHLSIVVIVVGSIKYGERTLSLWKASRNKLQNTIITDPDPGPNYSKFMEEYSLRDEEGFSVEIIEMKEGQGNLDVTVPKTTTENEHYMVQAHALFQTFKNLFADLILSFHDRERSQALFKKMSDENAFKVIETELGFMYDLLYTKAPVIYTPYGFARRFITFSFTCYAFLSFILDDKLRQKRKTTDYVVTRLLLVGAICLEIYAALVVLVSDETRTWLIKHRKTRIAESLISSFKEWFKWFKVERWSNSMAQYSLLWLSLKEKCSIRIIEELRYKEFEDFNKDYRQLIFKHVEEKFEEFEKQRAQPEVRSTSTLETAIKEFCSQRGKGILEKYQKQKSEVKIEWSILEWSISVEFDQSILIWHMATEICYYSKDEIANLSDEAKKCREFSLHMSRYMLYLLVISPFMLPAGIGFIRFRDTRAEAMEFFEEQRPTSRGEGTVPALLKLSRKICSCRSSSIVEVEQRRKEACMMLLEVRTDVPPMKVKGDRSKSVLFDACRLASTLNAISDSYLKWNLLKDMWLELLAYAACHCRGNDHARQLGQGGELLTHVWILMAHFGLTEQFQISQGHARARLVTK</sequence>
<keyword evidence="1" id="KW-0472">Membrane</keyword>
<feature type="transmembrane region" description="Helical" evidence="1">
    <location>
        <begin position="565"/>
        <end position="586"/>
    </location>
</feature>
<dbReference type="Pfam" id="PF04578">
    <property type="entry name" value="DUF594"/>
    <property type="match status" value="1"/>
</dbReference>
<proteinExistence type="predicted"/>
<dbReference type="InterPro" id="IPR007658">
    <property type="entry name" value="DUF594"/>
</dbReference>
<dbReference type="Pfam" id="PF13968">
    <property type="entry name" value="DUF4220"/>
    <property type="match status" value="1"/>
</dbReference>
<gene>
    <name evidence="3" type="ORF">SLEP1_g25685</name>
</gene>
<name>A0AAV5JR35_9ROSI</name>
<evidence type="ECO:0000313" key="3">
    <source>
        <dbReference type="EMBL" id="GKV14881.1"/>
    </source>
</evidence>
<feature type="domain" description="DUF4220" evidence="2">
    <location>
        <begin position="53"/>
        <end position="425"/>
    </location>
</feature>
<feature type="transmembrane region" description="Helical" evidence="1">
    <location>
        <begin position="50"/>
        <end position="70"/>
    </location>
</feature>
<organism evidence="3 4">
    <name type="scientific">Rubroshorea leprosula</name>
    <dbReference type="NCBI Taxonomy" id="152421"/>
    <lineage>
        <taxon>Eukaryota</taxon>
        <taxon>Viridiplantae</taxon>
        <taxon>Streptophyta</taxon>
        <taxon>Embryophyta</taxon>
        <taxon>Tracheophyta</taxon>
        <taxon>Spermatophyta</taxon>
        <taxon>Magnoliopsida</taxon>
        <taxon>eudicotyledons</taxon>
        <taxon>Gunneridae</taxon>
        <taxon>Pentapetalae</taxon>
        <taxon>rosids</taxon>
        <taxon>malvids</taxon>
        <taxon>Malvales</taxon>
        <taxon>Dipterocarpaceae</taxon>
        <taxon>Rubroshorea</taxon>
    </lineage>
</organism>
<feature type="transmembrane region" description="Helical" evidence="1">
    <location>
        <begin position="324"/>
        <end position="343"/>
    </location>
</feature>
<accession>A0AAV5JR35</accession>
<dbReference type="PANTHER" id="PTHR31325">
    <property type="entry name" value="OS01G0798800 PROTEIN-RELATED"/>
    <property type="match status" value="1"/>
</dbReference>
<feature type="transmembrane region" description="Helical" evidence="1">
    <location>
        <begin position="358"/>
        <end position="379"/>
    </location>
</feature>
<dbReference type="Proteomes" id="UP001054252">
    <property type="component" value="Unassembled WGS sequence"/>
</dbReference>
<dbReference type="EMBL" id="BPVZ01000042">
    <property type="protein sequence ID" value="GKV14881.1"/>
    <property type="molecule type" value="Genomic_DNA"/>
</dbReference>
<dbReference type="InterPro" id="IPR025315">
    <property type="entry name" value="DUF4220"/>
</dbReference>